<evidence type="ECO:0000256" key="7">
    <source>
        <dbReference type="ARBA" id="ARBA00023204"/>
    </source>
</evidence>
<feature type="binding site" evidence="10">
    <location>
        <position position="493"/>
    </location>
    <ligand>
        <name>substrate</name>
    </ligand>
</feature>
<dbReference type="PANTHER" id="PTHR12415:SF0">
    <property type="entry name" value="TYROSYL-DNA PHOSPHODIESTERASE 1"/>
    <property type="match status" value="1"/>
</dbReference>
<dbReference type="Proteomes" id="UP000307173">
    <property type="component" value="Unassembled WGS sequence"/>
</dbReference>
<evidence type="ECO:0000256" key="6">
    <source>
        <dbReference type="ARBA" id="ARBA00022839"/>
    </source>
</evidence>
<dbReference type="GO" id="GO:0017005">
    <property type="term" value="F:3'-tyrosyl-DNA phosphodiesterase activity"/>
    <property type="evidence" value="ECO:0007669"/>
    <property type="project" value="TreeGrafter"/>
</dbReference>
<proteinExistence type="inferred from homology"/>
<name>A0A4T0WXX7_9ASCO</name>
<dbReference type="EMBL" id="SELW01000599">
    <property type="protein sequence ID" value="TID19213.1"/>
    <property type="molecule type" value="Genomic_DNA"/>
</dbReference>
<comment type="subcellular location">
    <subcellularLocation>
        <location evidence="1">Nucleus</location>
    </subcellularLocation>
</comment>
<evidence type="ECO:0000256" key="10">
    <source>
        <dbReference type="PIRSR" id="PIRSR610347-2"/>
    </source>
</evidence>
<keyword evidence="5" id="KW-0378">Hydrolase</keyword>
<keyword evidence="8" id="KW-0539">Nucleus</keyword>
<evidence type="ECO:0000313" key="12">
    <source>
        <dbReference type="EMBL" id="TID19213.1"/>
    </source>
</evidence>
<dbReference type="Pfam" id="PF06087">
    <property type="entry name" value="Tyr-DNA_phospho"/>
    <property type="match status" value="1"/>
</dbReference>
<keyword evidence="3" id="KW-0540">Nuclease</keyword>
<feature type="site" description="Interaction with DNA" evidence="11">
    <location>
        <position position="516"/>
    </location>
</feature>
<keyword evidence="7" id="KW-0234">DNA repair</keyword>
<protein>
    <submittedName>
        <fullName evidence="12">Uncharacterized protein</fullName>
    </submittedName>
</protein>
<feature type="active site" description="Proton donor/acceptor" evidence="9">
    <location>
        <position position="491"/>
    </location>
</feature>
<dbReference type="PANTHER" id="PTHR12415">
    <property type="entry name" value="TYROSYL-DNA PHOSPHODIESTERASE 1"/>
    <property type="match status" value="1"/>
</dbReference>
<evidence type="ECO:0000256" key="1">
    <source>
        <dbReference type="ARBA" id="ARBA00004123"/>
    </source>
</evidence>
<keyword evidence="4" id="KW-0227">DNA damage</keyword>
<comment type="similarity">
    <text evidence="2">Belongs to the tyrosyl-DNA phosphodiesterase family.</text>
</comment>
<comment type="caution">
    <text evidence="12">The sequence shown here is derived from an EMBL/GenBank/DDBJ whole genome shotgun (WGS) entry which is preliminary data.</text>
</comment>
<keyword evidence="13" id="KW-1185">Reference proteome</keyword>
<gene>
    <name evidence="12" type="ORF">CANINC_003783</name>
</gene>
<evidence type="ECO:0000313" key="13">
    <source>
        <dbReference type="Proteomes" id="UP000307173"/>
    </source>
</evidence>
<dbReference type="SUPFAM" id="SSF56024">
    <property type="entry name" value="Phospholipase D/nuclease"/>
    <property type="match status" value="2"/>
</dbReference>
<dbReference type="STRING" id="52247.A0A4T0WXX7"/>
<dbReference type="GO" id="GO:0003697">
    <property type="term" value="F:single-stranded DNA binding"/>
    <property type="evidence" value="ECO:0007669"/>
    <property type="project" value="TreeGrafter"/>
</dbReference>
<dbReference type="Gene3D" id="3.30.870.10">
    <property type="entry name" value="Endonuclease Chain A"/>
    <property type="match status" value="2"/>
</dbReference>
<evidence type="ECO:0000256" key="11">
    <source>
        <dbReference type="PIRSR" id="PIRSR610347-3"/>
    </source>
</evidence>
<dbReference type="GO" id="GO:0003690">
    <property type="term" value="F:double-stranded DNA binding"/>
    <property type="evidence" value="ECO:0007669"/>
    <property type="project" value="TreeGrafter"/>
</dbReference>
<keyword evidence="6" id="KW-0269">Exonuclease</keyword>
<dbReference type="InterPro" id="IPR010347">
    <property type="entry name" value="Tdp1"/>
</dbReference>
<sequence>MPQEIINLDSDDENENTFERSNVKCHTTDIVELNTTDSDSELEIMGSNVSDTKTKEETPVTLTPQELLRKRMAHAAEQRLKRKFVEEDTDTDVSMTNNKRKNTSFKTKFNLNSATVTSTMMNRQSSRIRMISNTEYCKNYGIDGDVDTISLEDIVGSNDLVRTYQFNMLIDFDYLEKFVSSKDCEFFLINKSDDDHLHIKPSSWERFKIHSIDVSHKLLKFGTHHSKIMINFFNDQTCQIVIHTMNITEADHKIQTQMCWLSPRLSPHSDSSKYLDFNQPNVSIFSDTGTIFKRDFIAYLLTYENPEINKIIDIIAKYDFTPVDVVFVGSSPGTYEYQDWDKLTKPDAKPMLGYGRLWQVIHMLNLQSLTGKFVGQSSTIAGPCDNWKRNILVHMLTSCAEKGYPMIKKSDYVYKSGNKKLEPVIIWPTNDEILKSWHAPLSGIALHFTTKGKWKAYEQQYDDIKRYLHKWSKFTLQPGNSKAGRSNLAPHVKTYCVTEDNFKTLKWFMMTSANMSHQAWGKFEKFNLLKYTISSFEAGVFVAPMLLKLDSPSKKTTVLIPAYGKDTVEDVKLLSENKIKAGIRLPYDTPLQKYNENDEPWSQPASDRYFI</sequence>
<dbReference type="OrthoDB" id="47785at2759"/>
<evidence type="ECO:0000256" key="4">
    <source>
        <dbReference type="ARBA" id="ARBA00022763"/>
    </source>
</evidence>
<evidence type="ECO:0000256" key="5">
    <source>
        <dbReference type="ARBA" id="ARBA00022801"/>
    </source>
</evidence>
<feature type="active site" description="Nucleophile" evidence="9">
    <location>
        <position position="225"/>
    </location>
</feature>
<dbReference type="GO" id="GO:0005634">
    <property type="term" value="C:nucleus"/>
    <property type="evidence" value="ECO:0007669"/>
    <property type="project" value="UniProtKB-SubCell"/>
</dbReference>
<evidence type="ECO:0000256" key="3">
    <source>
        <dbReference type="ARBA" id="ARBA00022722"/>
    </source>
</evidence>
<evidence type="ECO:0000256" key="2">
    <source>
        <dbReference type="ARBA" id="ARBA00010205"/>
    </source>
</evidence>
<dbReference type="GO" id="GO:0006281">
    <property type="term" value="P:DNA repair"/>
    <property type="evidence" value="ECO:0007669"/>
    <property type="project" value="UniProtKB-KW"/>
</dbReference>
<evidence type="ECO:0000256" key="9">
    <source>
        <dbReference type="PIRSR" id="PIRSR610347-1"/>
    </source>
</evidence>
<dbReference type="AlphaFoldDB" id="A0A4T0WXX7"/>
<evidence type="ECO:0000256" key="8">
    <source>
        <dbReference type="ARBA" id="ARBA00023242"/>
    </source>
</evidence>
<reference evidence="12 13" key="1">
    <citation type="journal article" date="2019" name="Front. Genet.">
        <title>Whole-Genome Sequencing of the Opportunistic Yeast Pathogen Candida inconspicua Uncovers Its Hybrid Origin.</title>
        <authorList>
            <person name="Mixao V."/>
            <person name="Hansen A.P."/>
            <person name="Saus E."/>
            <person name="Boekhout T."/>
            <person name="Lass-Florl C."/>
            <person name="Gabaldon T."/>
        </authorList>
    </citation>
    <scope>NUCLEOTIDE SEQUENCE [LARGE SCALE GENOMIC DNA]</scope>
    <source>
        <strain evidence="12 13">CBS 180</strain>
    </source>
</reference>
<accession>A0A4T0WXX7</accession>
<organism evidence="12 13">
    <name type="scientific">Pichia inconspicua</name>
    <dbReference type="NCBI Taxonomy" id="52247"/>
    <lineage>
        <taxon>Eukaryota</taxon>
        <taxon>Fungi</taxon>
        <taxon>Dikarya</taxon>
        <taxon>Ascomycota</taxon>
        <taxon>Saccharomycotina</taxon>
        <taxon>Pichiomycetes</taxon>
        <taxon>Pichiales</taxon>
        <taxon>Pichiaceae</taxon>
        <taxon>Pichia</taxon>
    </lineage>
</organism>
<feature type="binding site" evidence="10">
    <location>
        <position position="227"/>
    </location>
    <ligand>
        <name>substrate</name>
    </ligand>
</feature>
<dbReference type="GO" id="GO:0004527">
    <property type="term" value="F:exonuclease activity"/>
    <property type="evidence" value="ECO:0007669"/>
    <property type="project" value="UniProtKB-KW"/>
</dbReference>